<feature type="region of interest" description="Disordered" evidence="1">
    <location>
        <begin position="1"/>
        <end position="60"/>
    </location>
</feature>
<evidence type="ECO:0000256" key="1">
    <source>
        <dbReference type="SAM" id="MobiDB-lite"/>
    </source>
</evidence>
<dbReference type="EMBL" id="JAIWYP010000011">
    <property type="protein sequence ID" value="KAH3736448.1"/>
    <property type="molecule type" value="Genomic_DNA"/>
</dbReference>
<reference evidence="2" key="1">
    <citation type="journal article" date="2019" name="bioRxiv">
        <title>The Genome of the Zebra Mussel, Dreissena polymorpha: A Resource for Invasive Species Research.</title>
        <authorList>
            <person name="McCartney M.A."/>
            <person name="Auch B."/>
            <person name="Kono T."/>
            <person name="Mallez S."/>
            <person name="Zhang Y."/>
            <person name="Obille A."/>
            <person name="Becker A."/>
            <person name="Abrahante J.E."/>
            <person name="Garbe J."/>
            <person name="Badalamenti J.P."/>
            <person name="Herman A."/>
            <person name="Mangelson H."/>
            <person name="Liachko I."/>
            <person name="Sullivan S."/>
            <person name="Sone E.D."/>
            <person name="Koren S."/>
            <person name="Silverstein K.A.T."/>
            <person name="Beckman K.B."/>
            <person name="Gohl D.M."/>
        </authorList>
    </citation>
    <scope>NUCLEOTIDE SEQUENCE</scope>
    <source>
        <strain evidence="2">Duluth1</strain>
        <tissue evidence="2">Whole animal</tissue>
    </source>
</reference>
<gene>
    <name evidence="2" type="ORF">DPMN_043011</name>
</gene>
<sequence length="98" mass="11251">MARTMEIAERQSKATGNNELQNHDNVNKLRFTPRNRSTQSRYMSRAKSQSGPQDRRPKFNSVCRNCAGKYRHESLALLKEKNIDIAINLITSKLCAKN</sequence>
<evidence type="ECO:0000313" key="3">
    <source>
        <dbReference type="Proteomes" id="UP000828390"/>
    </source>
</evidence>
<dbReference type="Proteomes" id="UP000828390">
    <property type="component" value="Unassembled WGS sequence"/>
</dbReference>
<accession>A0A9D4HXJ6</accession>
<reference evidence="2" key="2">
    <citation type="submission" date="2020-11" db="EMBL/GenBank/DDBJ databases">
        <authorList>
            <person name="McCartney M.A."/>
            <person name="Auch B."/>
            <person name="Kono T."/>
            <person name="Mallez S."/>
            <person name="Becker A."/>
            <person name="Gohl D.M."/>
            <person name="Silverstein K.A.T."/>
            <person name="Koren S."/>
            <person name="Bechman K.B."/>
            <person name="Herman A."/>
            <person name="Abrahante J.E."/>
            <person name="Garbe J."/>
        </authorList>
    </citation>
    <scope>NUCLEOTIDE SEQUENCE</scope>
    <source>
        <strain evidence="2">Duluth1</strain>
        <tissue evidence="2">Whole animal</tissue>
    </source>
</reference>
<protein>
    <submittedName>
        <fullName evidence="2">Uncharacterized protein</fullName>
    </submittedName>
</protein>
<evidence type="ECO:0000313" key="2">
    <source>
        <dbReference type="EMBL" id="KAH3736448.1"/>
    </source>
</evidence>
<feature type="compositionally biased region" description="Polar residues" evidence="1">
    <location>
        <begin position="34"/>
        <end position="52"/>
    </location>
</feature>
<feature type="compositionally biased region" description="Basic and acidic residues" evidence="1">
    <location>
        <begin position="1"/>
        <end position="12"/>
    </location>
</feature>
<dbReference type="AlphaFoldDB" id="A0A9D4HXJ6"/>
<organism evidence="2 3">
    <name type="scientific">Dreissena polymorpha</name>
    <name type="common">Zebra mussel</name>
    <name type="synonym">Mytilus polymorpha</name>
    <dbReference type="NCBI Taxonomy" id="45954"/>
    <lineage>
        <taxon>Eukaryota</taxon>
        <taxon>Metazoa</taxon>
        <taxon>Spiralia</taxon>
        <taxon>Lophotrochozoa</taxon>
        <taxon>Mollusca</taxon>
        <taxon>Bivalvia</taxon>
        <taxon>Autobranchia</taxon>
        <taxon>Heteroconchia</taxon>
        <taxon>Euheterodonta</taxon>
        <taxon>Imparidentia</taxon>
        <taxon>Neoheterodontei</taxon>
        <taxon>Myida</taxon>
        <taxon>Dreissenoidea</taxon>
        <taxon>Dreissenidae</taxon>
        <taxon>Dreissena</taxon>
    </lineage>
</organism>
<keyword evidence="3" id="KW-1185">Reference proteome</keyword>
<name>A0A9D4HXJ6_DREPO</name>
<comment type="caution">
    <text evidence="2">The sequence shown here is derived from an EMBL/GenBank/DDBJ whole genome shotgun (WGS) entry which is preliminary data.</text>
</comment>
<proteinExistence type="predicted"/>